<proteinExistence type="predicted"/>
<sequence>MALFEKANDCAGDVTGSTPLPFSWLCRSSWLLYLRPHCHSRLPVSLAEIFYE</sequence>
<dbReference type="Proteomes" id="UP001469553">
    <property type="component" value="Unassembled WGS sequence"/>
</dbReference>
<comment type="caution">
    <text evidence="1">The sequence shown here is derived from an EMBL/GenBank/DDBJ whole genome shotgun (WGS) entry which is preliminary data.</text>
</comment>
<organism evidence="1 2">
    <name type="scientific">Ameca splendens</name>
    <dbReference type="NCBI Taxonomy" id="208324"/>
    <lineage>
        <taxon>Eukaryota</taxon>
        <taxon>Metazoa</taxon>
        <taxon>Chordata</taxon>
        <taxon>Craniata</taxon>
        <taxon>Vertebrata</taxon>
        <taxon>Euteleostomi</taxon>
        <taxon>Actinopterygii</taxon>
        <taxon>Neopterygii</taxon>
        <taxon>Teleostei</taxon>
        <taxon>Neoteleostei</taxon>
        <taxon>Acanthomorphata</taxon>
        <taxon>Ovalentaria</taxon>
        <taxon>Atherinomorphae</taxon>
        <taxon>Cyprinodontiformes</taxon>
        <taxon>Goodeidae</taxon>
        <taxon>Ameca</taxon>
    </lineage>
</organism>
<evidence type="ECO:0000313" key="1">
    <source>
        <dbReference type="EMBL" id="MEQ2289170.1"/>
    </source>
</evidence>
<protein>
    <submittedName>
        <fullName evidence="1">Uncharacterized protein</fullName>
    </submittedName>
</protein>
<gene>
    <name evidence="1" type="ORF">AMECASPLE_030242</name>
</gene>
<reference evidence="1 2" key="1">
    <citation type="submission" date="2021-06" db="EMBL/GenBank/DDBJ databases">
        <authorList>
            <person name="Palmer J.M."/>
        </authorList>
    </citation>
    <scope>NUCLEOTIDE SEQUENCE [LARGE SCALE GENOMIC DNA]</scope>
    <source>
        <strain evidence="1 2">AS_MEX2019</strain>
        <tissue evidence="1">Muscle</tissue>
    </source>
</reference>
<evidence type="ECO:0000313" key="2">
    <source>
        <dbReference type="Proteomes" id="UP001469553"/>
    </source>
</evidence>
<accession>A0ABV0Y676</accession>
<dbReference type="EMBL" id="JAHRIP010022384">
    <property type="protein sequence ID" value="MEQ2289170.1"/>
    <property type="molecule type" value="Genomic_DNA"/>
</dbReference>
<name>A0ABV0Y676_9TELE</name>
<feature type="non-terminal residue" evidence="1">
    <location>
        <position position="52"/>
    </location>
</feature>
<keyword evidence="2" id="KW-1185">Reference proteome</keyword>